<dbReference type="AlphaFoldDB" id="A0A1T2X1W1"/>
<dbReference type="PROSITE" id="PS51462">
    <property type="entry name" value="NUDIX"/>
    <property type="match status" value="1"/>
</dbReference>
<name>A0A1T2X1W1_9BACL</name>
<feature type="domain" description="Nudix hydrolase" evidence="3">
    <location>
        <begin position="3"/>
        <end position="142"/>
    </location>
</feature>
<comment type="caution">
    <text evidence="4">The sequence shown here is derived from an EMBL/GenBank/DDBJ whole genome shotgun (WGS) entry which is preliminary data.</text>
</comment>
<accession>A0A1T2X1W1</accession>
<sequence length="151" mass="17720">MKPIRNSAKAMIIQDHRILLTKNRDEQGEYYLFPGGGQEKYEQLRETVQRECMEELGCEVDVKDIVYVREYIGKHHEFAAWDADFHQVEFYFECTMTTNVDVTQATQLDNDQIGVEWVEISRLHEVRVYPKTLVKNLQDEALKPCYIGDAN</sequence>
<dbReference type="GO" id="GO:0016787">
    <property type="term" value="F:hydrolase activity"/>
    <property type="evidence" value="ECO:0007669"/>
    <property type="project" value="UniProtKB-KW"/>
</dbReference>
<evidence type="ECO:0000313" key="4">
    <source>
        <dbReference type="EMBL" id="OPA73852.1"/>
    </source>
</evidence>
<dbReference type="PANTHER" id="PTHR43046:SF14">
    <property type="entry name" value="MUTT_NUDIX FAMILY PROTEIN"/>
    <property type="match status" value="1"/>
</dbReference>
<protein>
    <submittedName>
        <fullName evidence="4">NUDIX hydrolase</fullName>
    </submittedName>
</protein>
<evidence type="ECO:0000256" key="2">
    <source>
        <dbReference type="ARBA" id="ARBA00022801"/>
    </source>
</evidence>
<evidence type="ECO:0000313" key="5">
    <source>
        <dbReference type="Proteomes" id="UP000190188"/>
    </source>
</evidence>
<reference evidence="4 5" key="1">
    <citation type="submission" date="2017-01" db="EMBL/GenBank/DDBJ databases">
        <title>Genome analysis of Paenibacillus selenitrireducens ES3-24.</title>
        <authorList>
            <person name="Xu D."/>
            <person name="Yao R."/>
            <person name="Zheng S."/>
        </authorList>
    </citation>
    <scope>NUCLEOTIDE SEQUENCE [LARGE SCALE GENOMIC DNA]</scope>
    <source>
        <strain evidence="4 5">ES3-24</strain>
    </source>
</reference>
<dbReference type="Gene3D" id="3.90.79.10">
    <property type="entry name" value="Nucleoside Triphosphate Pyrophosphohydrolase"/>
    <property type="match status" value="1"/>
</dbReference>
<comment type="cofactor">
    <cofactor evidence="1">
        <name>Mg(2+)</name>
        <dbReference type="ChEBI" id="CHEBI:18420"/>
    </cofactor>
</comment>
<dbReference type="EMBL" id="MSZX01000014">
    <property type="protein sequence ID" value="OPA73852.1"/>
    <property type="molecule type" value="Genomic_DNA"/>
</dbReference>
<dbReference type="PANTHER" id="PTHR43046">
    <property type="entry name" value="GDP-MANNOSE MANNOSYL HYDROLASE"/>
    <property type="match status" value="1"/>
</dbReference>
<evidence type="ECO:0000259" key="3">
    <source>
        <dbReference type="PROSITE" id="PS51462"/>
    </source>
</evidence>
<dbReference type="SUPFAM" id="SSF55811">
    <property type="entry name" value="Nudix"/>
    <property type="match status" value="1"/>
</dbReference>
<evidence type="ECO:0000256" key="1">
    <source>
        <dbReference type="ARBA" id="ARBA00001946"/>
    </source>
</evidence>
<dbReference type="Pfam" id="PF00293">
    <property type="entry name" value="NUDIX"/>
    <property type="match status" value="1"/>
</dbReference>
<organism evidence="4 5">
    <name type="scientific">Paenibacillus selenitireducens</name>
    <dbReference type="NCBI Taxonomy" id="1324314"/>
    <lineage>
        <taxon>Bacteria</taxon>
        <taxon>Bacillati</taxon>
        <taxon>Bacillota</taxon>
        <taxon>Bacilli</taxon>
        <taxon>Bacillales</taxon>
        <taxon>Paenibacillaceae</taxon>
        <taxon>Paenibacillus</taxon>
    </lineage>
</organism>
<keyword evidence="5" id="KW-1185">Reference proteome</keyword>
<dbReference type="InterPro" id="IPR015797">
    <property type="entry name" value="NUDIX_hydrolase-like_dom_sf"/>
</dbReference>
<proteinExistence type="predicted"/>
<dbReference type="OrthoDB" id="65827at2"/>
<dbReference type="Proteomes" id="UP000190188">
    <property type="component" value="Unassembled WGS sequence"/>
</dbReference>
<dbReference type="InterPro" id="IPR000086">
    <property type="entry name" value="NUDIX_hydrolase_dom"/>
</dbReference>
<dbReference type="STRING" id="1324314.BVG16_27205"/>
<keyword evidence="2 4" id="KW-0378">Hydrolase</keyword>
<gene>
    <name evidence="4" type="ORF">BVG16_27205</name>
</gene>
<dbReference type="CDD" id="cd18880">
    <property type="entry name" value="NUDIX_ADPRase"/>
    <property type="match status" value="1"/>
</dbReference>